<dbReference type="EMBL" id="CM047584">
    <property type="protein sequence ID" value="KAI9911302.1"/>
    <property type="molecule type" value="Genomic_DNA"/>
</dbReference>
<gene>
    <name evidence="1" type="ORF">PsorP6_009601</name>
</gene>
<keyword evidence="2" id="KW-1185">Reference proteome</keyword>
<sequence>MGTKRKKGGELPTSINSLSYVAAEQQPPAKALKTTDGTVARRFGFKGSSISQLPTPTTSLASLKTKISTLHSTDVDNLTGTTTMNGVPIDLDVRVLEKFEETFGEETVAAIEQLLAFRYKTNKFAVKARKEEEISYIKQLKGIVGDVSSKIREFSNVSAAMDEKITATKTALGRRLAVLEHAAKIKDHAEAEHRQLKREFDIMQKRMKQICASELEAISRNEVLQDNAAKLELQLEESKRLIEQMKVTLKAYEAHKVEESRRFEEEKRAIENMHEKKGLEESKRKQAEVEKLQDQISKTREELALIHKKLDGYKDKAIEAANSLNQEYERRTKSEMEKCTLEAKNQVLEARVNSAASEVAELKERLQHKDDEVSNLVKSLTDIQKVNASANSKTEADKKELSDKIERLQTTIRNLERQESSSSAAMRDLKAQLEVEVESRKKVEQNEQGVRDQLNKLEAELRSKEQKVSVEGGVRQMLETQVRELRTEHVAVNAQLQAVKVEMTRLQLASAELKKQHHSQHSALEAGFQQERDKFKFQIDKLQEEKVSLESELETLRTRASSRDGDIEDFCEIKREADILRRRLNELTSQGAQSIAEKDSIILELQDKIKQGDKLRRAMHNTIQELRGNVRVYARTRPFLPSDRCDPNTTTPVISCDFDGESLKLCRPGKTPSEPDTFSFSFDKVFAPSSGQDAVFDHVSEFVQSALDGYHVCLFSYGQTGSGKTHTMLGSGNGQMRGIIPRAISMILHECDKLKLEGWNYVAKVSFLEIYNEALKDLLATKSNNDEKLTIKKDAKGGVYVPGLTLMDVTTMEQAQELMERASRARSVACTDMNAQSSRSHSVFTLHLQGVNDTEGVILNGQLNLVDLAGSERASRSNVSGERLKETQAINKSLSSLADVFAAIRNKSSHIPFRNSKLTYLLQRSLSGDGKTLMMVNLSPTLESASESLCSLRFAQQVNQCELGKPRRLISRKSPIPFQADVLNSR</sequence>
<comment type="caution">
    <text evidence="1">The sequence shown here is derived from an EMBL/GenBank/DDBJ whole genome shotgun (WGS) entry which is preliminary data.</text>
</comment>
<organism evidence="1 2">
    <name type="scientific">Peronosclerospora sorghi</name>
    <dbReference type="NCBI Taxonomy" id="230839"/>
    <lineage>
        <taxon>Eukaryota</taxon>
        <taxon>Sar</taxon>
        <taxon>Stramenopiles</taxon>
        <taxon>Oomycota</taxon>
        <taxon>Peronosporomycetes</taxon>
        <taxon>Peronosporales</taxon>
        <taxon>Peronosporaceae</taxon>
        <taxon>Peronosclerospora</taxon>
    </lineage>
</organism>
<dbReference type="Proteomes" id="UP001163321">
    <property type="component" value="Chromosome 5"/>
</dbReference>
<proteinExistence type="predicted"/>
<evidence type="ECO:0000313" key="2">
    <source>
        <dbReference type="Proteomes" id="UP001163321"/>
    </source>
</evidence>
<accession>A0ACC0VXS0</accession>
<evidence type="ECO:0000313" key="1">
    <source>
        <dbReference type="EMBL" id="KAI9911302.1"/>
    </source>
</evidence>
<name>A0ACC0VXS0_9STRA</name>
<reference evidence="1 2" key="1">
    <citation type="journal article" date="2022" name="bioRxiv">
        <title>The genome of the oomycete Peronosclerospora sorghi, a cosmopolitan pathogen of maize and sorghum, is inflated with dispersed pseudogenes.</title>
        <authorList>
            <person name="Fletcher K."/>
            <person name="Martin F."/>
            <person name="Isakeit T."/>
            <person name="Cavanaugh K."/>
            <person name="Magill C."/>
            <person name="Michelmore R."/>
        </authorList>
    </citation>
    <scope>NUCLEOTIDE SEQUENCE [LARGE SCALE GENOMIC DNA]</scope>
    <source>
        <strain evidence="1">P6</strain>
    </source>
</reference>
<protein>
    <submittedName>
        <fullName evidence="1">Uncharacterized protein</fullName>
    </submittedName>
</protein>